<dbReference type="Gene3D" id="2.40.128.20">
    <property type="match status" value="1"/>
</dbReference>
<dbReference type="GO" id="GO:0030682">
    <property type="term" value="P:symbiont-mediated perturbation of host defenses"/>
    <property type="evidence" value="ECO:0007669"/>
    <property type="project" value="InterPro"/>
</dbReference>
<dbReference type="AlphaFoldDB" id="A0A034WTU8"/>
<feature type="chain" id="PRO_5035983252" evidence="1">
    <location>
        <begin position="24"/>
        <end position="184"/>
    </location>
</feature>
<dbReference type="InterPro" id="IPR012674">
    <property type="entry name" value="Calycin"/>
</dbReference>
<dbReference type="EMBL" id="GBBR01000081">
    <property type="protein sequence ID" value="JAC58981.1"/>
    <property type="molecule type" value="Transcribed_RNA"/>
</dbReference>
<dbReference type="OrthoDB" id="6494208at2759"/>
<dbReference type="Pfam" id="PF02098">
    <property type="entry name" value="His_binding"/>
    <property type="match status" value="1"/>
</dbReference>
<sequence length="184" mass="20692">MRRWELTLVVILAFVSLPLLINGSSDVRYNNPLLGVYQNEEACFPLEEKWYIMYRNYKDDPYFGSAGQCIKIFATGPFVDNSGPFEVDVGDSDKIKVEASLLSSPGYTVKNVIHVDVTEVPGLSLNLTAIYTDCSKCKVIHHDYVSEQACSLWQPRSTLGEDVKCCHFIYDLLCGPKYAVCEDV</sequence>
<dbReference type="SUPFAM" id="SSF50814">
    <property type="entry name" value="Lipocalins"/>
    <property type="match status" value="1"/>
</dbReference>
<protein>
    <submittedName>
        <fullName evidence="2">Lipocalin 25</fullName>
    </submittedName>
    <submittedName>
        <fullName evidence="3">Putative lipocal-1 1</fullName>
    </submittedName>
</protein>
<dbReference type="InterPro" id="IPR002970">
    <property type="entry name" value="Tick_his-bd"/>
</dbReference>
<reference evidence="2" key="1">
    <citation type="journal article" date="2014" name="PLoS ONE">
        <title>Proteomic Analysis of Cattle Tick Rhipicephalus (Boophilus) microplus Saliva: A Comparison between Partially and Fully Engorged Females.</title>
        <authorList>
            <person name="Tirloni L."/>
            <person name="Reck J."/>
            <person name="Terra R.M."/>
            <person name="Martins J.R."/>
            <person name="Mulenga A."/>
            <person name="Sherman N.E."/>
            <person name="Fox J.W."/>
            <person name="Yates J.R.III."/>
            <person name="Termignoni C."/>
            <person name="Pinto A.F."/>
            <person name="da Silva Vaz I.Jr."/>
        </authorList>
    </citation>
    <scope>NUCLEOTIDE SEQUENCE</scope>
</reference>
<dbReference type="GO" id="GO:0043176">
    <property type="term" value="F:amine binding"/>
    <property type="evidence" value="ECO:0007669"/>
    <property type="project" value="InterPro"/>
</dbReference>
<keyword evidence="1" id="KW-0732">Signal</keyword>
<evidence type="ECO:0000256" key="1">
    <source>
        <dbReference type="SAM" id="SignalP"/>
    </source>
</evidence>
<dbReference type="VEuPathDB" id="VectorBase:LOC119177897"/>
<accession>A0A034WTU8</accession>
<proteinExistence type="predicted"/>
<reference evidence="3" key="2">
    <citation type="submission" date="2019-09" db="EMBL/GenBank/DDBJ databases">
        <title>Organ-specific transcriptomic study of the physiology of the cattle tick, Rhipicephalus microplus.</title>
        <authorList>
            <person name="Tirloni L."/>
            <person name="Braz G."/>
            <person name="Gandara A.C.P."/>
            <person name="Sabadin G.A."/>
            <person name="da Silva R.M."/>
            <person name="Guizzo M.G."/>
            <person name="Machado J.A."/>
            <person name="Costa E.P."/>
            <person name="Gomes H.F."/>
            <person name="Moraes J."/>
            <person name="Mota M.B.S."/>
            <person name="Mesquita R.D."/>
            <person name="Alvarenga P.H."/>
            <person name="Alves F."/>
            <person name="Seixas A."/>
            <person name="da Fonseca R.N."/>
            <person name="Fogaca A."/>
            <person name="Logullo C."/>
            <person name="Tanaka A."/>
            <person name="Daffre S."/>
            <person name="Termignoni C."/>
            <person name="Vaz I.S.Jr."/>
            <person name="Oliveira P.L."/>
            <person name="Ribeiro J.M."/>
        </authorList>
    </citation>
    <scope>NUCLEOTIDE SEQUENCE</scope>
    <source>
        <strain evidence="3">Porto Alegre</strain>
    </source>
</reference>
<name>A0A034WTU8_RHIMP</name>
<organism evidence="2">
    <name type="scientific">Rhipicephalus microplus</name>
    <name type="common">Cattle tick</name>
    <name type="synonym">Boophilus microplus</name>
    <dbReference type="NCBI Taxonomy" id="6941"/>
    <lineage>
        <taxon>Eukaryota</taxon>
        <taxon>Metazoa</taxon>
        <taxon>Ecdysozoa</taxon>
        <taxon>Arthropoda</taxon>
        <taxon>Chelicerata</taxon>
        <taxon>Arachnida</taxon>
        <taxon>Acari</taxon>
        <taxon>Parasitiformes</taxon>
        <taxon>Ixodida</taxon>
        <taxon>Ixodoidea</taxon>
        <taxon>Ixodidae</taxon>
        <taxon>Rhipicephalinae</taxon>
        <taxon>Rhipicephalus</taxon>
        <taxon>Boophilus</taxon>
    </lineage>
</organism>
<evidence type="ECO:0000313" key="2">
    <source>
        <dbReference type="EMBL" id="JAC58981.1"/>
    </source>
</evidence>
<dbReference type="EMBL" id="GHWJ01003475">
    <property type="protein sequence ID" value="NOV36212.1"/>
    <property type="molecule type" value="Transcribed_RNA"/>
</dbReference>
<evidence type="ECO:0000313" key="3">
    <source>
        <dbReference type="EMBL" id="NOV36212.1"/>
    </source>
</evidence>
<feature type="signal peptide" evidence="1">
    <location>
        <begin position="1"/>
        <end position="23"/>
    </location>
</feature>